<dbReference type="OrthoDB" id="6270329at2759"/>
<keyword evidence="2" id="KW-0805">Transcription regulation</keyword>
<protein>
    <submittedName>
        <fullName evidence="10">Plant regulator RWP-RK family protein</fullName>
    </submittedName>
</protein>
<dbReference type="EMBL" id="BKCP01013625">
    <property type="protein sequence ID" value="GER57816.1"/>
    <property type="molecule type" value="Genomic_DNA"/>
</dbReference>
<evidence type="ECO:0000256" key="5">
    <source>
        <dbReference type="ARBA" id="ARBA00023163"/>
    </source>
</evidence>
<comment type="caution">
    <text evidence="10">The sequence shown here is derived from an EMBL/GenBank/DDBJ whole genome shotgun (WGS) entry which is preliminary data.</text>
</comment>
<keyword evidence="5" id="KW-0804">Transcription</keyword>
<evidence type="ECO:0000256" key="4">
    <source>
        <dbReference type="ARBA" id="ARBA00023125"/>
    </source>
</evidence>
<organism evidence="10 11">
    <name type="scientific">Striga asiatica</name>
    <name type="common">Asiatic witchweed</name>
    <name type="synonym">Buchnera asiatica</name>
    <dbReference type="NCBI Taxonomy" id="4170"/>
    <lineage>
        <taxon>Eukaryota</taxon>
        <taxon>Viridiplantae</taxon>
        <taxon>Streptophyta</taxon>
        <taxon>Embryophyta</taxon>
        <taxon>Tracheophyta</taxon>
        <taxon>Spermatophyta</taxon>
        <taxon>Magnoliopsida</taxon>
        <taxon>eudicotyledons</taxon>
        <taxon>Gunneridae</taxon>
        <taxon>Pentapetalae</taxon>
        <taxon>asterids</taxon>
        <taxon>lamiids</taxon>
        <taxon>Lamiales</taxon>
        <taxon>Orobanchaceae</taxon>
        <taxon>Buchnereae</taxon>
        <taxon>Striga</taxon>
    </lineage>
</organism>
<evidence type="ECO:0000313" key="10">
    <source>
        <dbReference type="EMBL" id="GER57816.1"/>
    </source>
</evidence>
<evidence type="ECO:0000256" key="7">
    <source>
        <dbReference type="SAM" id="Coils"/>
    </source>
</evidence>
<reference evidence="11" key="1">
    <citation type="journal article" date="2019" name="Curr. Biol.">
        <title>Genome Sequence of Striga asiatica Provides Insight into the Evolution of Plant Parasitism.</title>
        <authorList>
            <person name="Yoshida S."/>
            <person name="Kim S."/>
            <person name="Wafula E.K."/>
            <person name="Tanskanen J."/>
            <person name="Kim Y.M."/>
            <person name="Honaas L."/>
            <person name="Yang Z."/>
            <person name="Spallek T."/>
            <person name="Conn C.E."/>
            <person name="Ichihashi Y."/>
            <person name="Cheong K."/>
            <person name="Cui S."/>
            <person name="Der J.P."/>
            <person name="Gundlach H."/>
            <person name="Jiao Y."/>
            <person name="Hori C."/>
            <person name="Ishida J.K."/>
            <person name="Kasahara H."/>
            <person name="Kiba T."/>
            <person name="Kim M.S."/>
            <person name="Koo N."/>
            <person name="Laohavisit A."/>
            <person name="Lee Y.H."/>
            <person name="Lumba S."/>
            <person name="McCourt P."/>
            <person name="Mortimer J.C."/>
            <person name="Mutuku J.M."/>
            <person name="Nomura T."/>
            <person name="Sasaki-Sekimoto Y."/>
            <person name="Seto Y."/>
            <person name="Wang Y."/>
            <person name="Wakatake T."/>
            <person name="Sakakibara H."/>
            <person name="Demura T."/>
            <person name="Yamaguchi S."/>
            <person name="Yoneyama K."/>
            <person name="Manabe R.I."/>
            <person name="Nelson D.C."/>
            <person name="Schulman A.H."/>
            <person name="Timko M.P."/>
            <person name="dePamphilis C.W."/>
            <person name="Choi D."/>
            <person name="Shirasu K."/>
        </authorList>
    </citation>
    <scope>NUCLEOTIDE SEQUENCE [LARGE SCALE GENOMIC DNA]</scope>
    <source>
        <strain evidence="11">cv. UVA1</strain>
    </source>
</reference>
<evidence type="ECO:0000259" key="9">
    <source>
        <dbReference type="PROSITE" id="PS51519"/>
    </source>
</evidence>
<dbReference type="Proteomes" id="UP000325081">
    <property type="component" value="Unassembled WGS sequence"/>
</dbReference>
<dbReference type="PROSITE" id="PS51519">
    <property type="entry name" value="RWP_RK"/>
    <property type="match status" value="1"/>
</dbReference>
<dbReference type="PANTHER" id="PTHR46373">
    <property type="entry name" value="PROTEIN RKD4"/>
    <property type="match status" value="1"/>
</dbReference>
<feature type="coiled-coil region" evidence="7">
    <location>
        <begin position="298"/>
        <end position="332"/>
    </location>
</feature>
<proteinExistence type="predicted"/>
<evidence type="ECO:0000256" key="3">
    <source>
        <dbReference type="ARBA" id="ARBA00023054"/>
    </source>
</evidence>
<sequence>MFTFVENPSLVPSNVAVASTDEQYYLDYSNNEHQNHDPNSFMDSEDPIWDPMIWALCNEPINSVSTNLQGEGTSGNNGNFNIDNVIPMPLSVSHVPSTQYNCTCCQILREITHSNGNTIGVNVKRLEIHGRFGVIMHAILGIYELNSSLQCQDTQIFRNESTQMVKKFMVQYFEACKREGYNIVQDPLSPFYEALCVGLNESDNLDDFLQSSPDNEGDYQNCPQEPLQEPEGESNQMGSTKIPLSMQRERTRNLRMKDFVQYSDLPIEYAARKMNLCPTVVKKICRKNGVERWPYRKIKSLRRKLSKKKKILDSASDAKERAQALKDIQEHEEELAEIYIPFNK</sequence>
<accession>A0A5A7RKX5</accession>
<dbReference type="Pfam" id="PF02042">
    <property type="entry name" value="RWP-RK"/>
    <property type="match status" value="1"/>
</dbReference>
<dbReference type="InterPro" id="IPR044607">
    <property type="entry name" value="RKD-like"/>
</dbReference>
<dbReference type="PANTHER" id="PTHR46373:SF5">
    <property type="entry name" value="RWP-RK DOMAIN PROTEIN"/>
    <property type="match status" value="1"/>
</dbReference>
<evidence type="ECO:0000256" key="6">
    <source>
        <dbReference type="ARBA" id="ARBA00023242"/>
    </source>
</evidence>
<evidence type="ECO:0000256" key="2">
    <source>
        <dbReference type="ARBA" id="ARBA00023015"/>
    </source>
</evidence>
<keyword evidence="4" id="KW-0238">DNA-binding</keyword>
<dbReference type="GO" id="GO:0003700">
    <property type="term" value="F:DNA-binding transcription factor activity"/>
    <property type="evidence" value="ECO:0007669"/>
    <property type="project" value="InterPro"/>
</dbReference>
<feature type="domain" description="RWP-RK" evidence="9">
    <location>
        <begin position="241"/>
        <end position="321"/>
    </location>
</feature>
<dbReference type="GO" id="GO:0003677">
    <property type="term" value="F:DNA binding"/>
    <property type="evidence" value="ECO:0007669"/>
    <property type="project" value="UniProtKB-KW"/>
</dbReference>
<comment type="function">
    <text evidence="1">Putative transcription factor.</text>
</comment>
<name>A0A5A7RKX5_STRAF</name>
<evidence type="ECO:0000256" key="1">
    <source>
        <dbReference type="ARBA" id="ARBA00004049"/>
    </source>
</evidence>
<evidence type="ECO:0000256" key="8">
    <source>
        <dbReference type="SAM" id="MobiDB-lite"/>
    </source>
</evidence>
<gene>
    <name evidence="10" type="ORF">STAS_35645</name>
</gene>
<keyword evidence="6" id="KW-0539">Nucleus</keyword>
<keyword evidence="3 7" id="KW-0175">Coiled coil</keyword>
<dbReference type="InterPro" id="IPR003035">
    <property type="entry name" value="RWP-RK_dom"/>
</dbReference>
<evidence type="ECO:0000313" key="11">
    <source>
        <dbReference type="Proteomes" id="UP000325081"/>
    </source>
</evidence>
<dbReference type="AlphaFoldDB" id="A0A5A7RKX5"/>
<keyword evidence="11" id="KW-1185">Reference proteome</keyword>
<feature type="region of interest" description="Disordered" evidence="8">
    <location>
        <begin position="207"/>
        <end position="239"/>
    </location>
</feature>